<evidence type="ECO:0000313" key="3">
    <source>
        <dbReference type="EMBL" id="MBM9913806.1"/>
    </source>
</evidence>
<reference evidence="5" key="1">
    <citation type="submission" date="2021-01" db="EMBL/GenBank/DDBJ databases">
        <title>Stenotrophomonas maltophilia.</title>
        <authorList>
            <person name="Yu Y."/>
        </authorList>
    </citation>
    <scope>NUCLEOTIDE SEQUENCE [LARGE SCALE GENOMIC DNA]</scope>
    <source>
        <strain evidence="5">As-6</strain>
    </source>
</reference>
<evidence type="ECO:0000313" key="6">
    <source>
        <dbReference type="Proteomes" id="UP000784064"/>
    </source>
</evidence>
<gene>
    <name evidence="3" type="ORF">JJW18_10010</name>
    <name evidence="4" type="ORF">JJW19_09040</name>
</gene>
<dbReference type="Proteomes" id="UP000749453">
    <property type="component" value="Unassembled WGS sequence"/>
</dbReference>
<dbReference type="PIRSF" id="PIRSF012335">
    <property type="entry name" value="UCP012335"/>
    <property type="match status" value="1"/>
</dbReference>
<dbReference type="AlphaFoldDB" id="A0AAW4GIW2"/>
<accession>A0AAW4GIW2</accession>
<dbReference type="InterPro" id="IPR022548">
    <property type="entry name" value="DUF2846"/>
</dbReference>
<reference evidence="3" key="2">
    <citation type="submission" date="2021-01" db="EMBL/GenBank/DDBJ databases">
        <authorList>
            <person name="Yu Y."/>
        </authorList>
    </citation>
    <scope>NUCLEOTIDE SEQUENCE</scope>
    <source>
        <strain evidence="3">As-5</strain>
        <strain evidence="4">As-6</strain>
    </source>
</reference>
<dbReference type="EMBL" id="JAFFTA010000016">
    <property type="protein sequence ID" value="MBM9913806.1"/>
    <property type="molecule type" value="Genomic_DNA"/>
</dbReference>
<feature type="signal peptide" evidence="1">
    <location>
        <begin position="1"/>
        <end position="20"/>
    </location>
</feature>
<dbReference type="Pfam" id="PF11008">
    <property type="entry name" value="DUF2846"/>
    <property type="match status" value="1"/>
</dbReference>
<dbReference type="InterPro" id="IPR016596">
    <property type="entry name" value="UCP012335"/>
</dbReference>
<proteinExistence type="predicted"/>
<feature type="domain" description="DUF2846" evidence="2">
    <location>
        <begin position="40"/>
        <end position="126"/>
    </location>
</feature>
<comment type="caution">
    <text evidence="3">The sequence shown here is derived from an EMBL/GenBank/DDBJ whole genome shotgun (WGS) entry which is preliminary data.</text>
</comment>
<sequence length="153" mass="16676">MKKWQVVALATSIAMLSACASVPAADKGQMELAKTFPVPEEGKAGVYIYRNSFVGQALKKDLWIDGECLGETANKVFFYTLLSGNQEHAISTESEFSPNDIKLLVEAGKNYFIEQTIKMGVFVGGAKLTVVPEAEGRRQVAQLKLAQKGQCSR</sequence>
<evidence type="ECO:0000259" key="2">
    <source>
        <dbReference type="Pfam" id="PF11008"/>
    </source>
</evidence>
<keyword evidence="5" id="KW-1185">Reference proteome</keyword>
<dbReference type="EMBL" id="JAFFTB010000014">
    <property type="protein sequence ID" value="MBM9938286.1"/>
    <property type="molecule type" value="Genomic_DNA"/>
</dbReference>
<organism evidence="3 6">
    <name type="scientific">Stenotrophomonas lactitubi</name>
    <dbReference type="NCBI Taxonomy" id="2045214"/>
    <lineage>
        <taxon>Bacteria</taxon>
        <taxon>Pseudomonadati</taxon>
        <taxon>Pseudomonadota</taxon>
        <taxon>Gammaproteobacteria</taxon>
        <taxon>Lysobacterales</taxon>
        <taxon>Lysobacteraceae</taxon>
        <taxon>Stenotrophomonas</taxon>
    </lineage>
</organism>
<protein>
    <submittedName>
        <fullName evidence="3">DUF2846 domain-containing protein</fullName>
    </submittedName>
</protein>
<evidence type="ECO:0000313" key="5">
    <source>
        <dbReference type="Proteomes" id="UP000749453"/>
    </source>
</evidence>
<dbReference type="PROSITE" id="PS51257">
    <property type="entry name" value="PROKAR_LIPOPROTEIN"/>
    <property type="match status" value="1"/>
</dbReference>
<name>A0AAW4GIW2_9GAMM</name>
<dbReference type="Proteomes" id="UP000784064">
    <property type="component" value="Unassembled WGS sequence"/>
</dbReference>
<evidence type="ECO:0000313" key="4">
    <source>
        <dbReference type="EMBL" id="MBM9938286.1"/>
    </source>
</evidence>
<dbReference type="RefSeq" id="WP_205405514.1">
    <property type="nucleotide sequence ID" value="NZ_DAMBTC010000007.1"/>
</dbReference>
<feature type="chain" id="PRO_5043341204" evidence="1">
    <location>
        <begin position="21"/>
        <end position="153"/>
    </location>
</feature>
<evidence type="ECO:0000256" key="1">
    <source>
        <dbReference type="SAM" id="SignalP"/>
    </source>
</evidence>
<keyword evidence="1" id="KW-0732">Signal</keyword>